<evidence type="ECO:0000259" key="16">
    <source>
        <dbReference type="PROSITE" id="PS50089"/>
    </source>
</evidence>
<evidence type="ECO:0000256" key="15">
    <source>
        <dbReference type="SAM" id="Coils"/>
    </source>
</evidence>
<comment type="pathway">
    <text evidence="3 14">Protein modification; protein ubiquitination.</text>
</comment>
<evidence type="ECO:0000256" key="3">
    <source>
        <dbReference type="ARBA" id="ARBA00004906"/>
    </source>
</evidence>
<keyword evidence="11 14" id="KW-0175">Coiled coil</keyword>
<feature type="coiled-coil region" evidence="15">
    <location>
        <begin position="138"/>
        <end position="169"/>
    </location>
</feature>
<comment type="subcellular location">
    <subcellularLocation>
        <location evidence="2 14">Nucleus</location>
    </subcellularLocation>
</comment>
<evidence type="ECO:0000256" key="5">
    <source>
        <dbReference type="ARBA" id="ARBA00022679"/>
    </source>
</evidence>
<dbReference type="CDD" id="cd16499">
    <property type="entry name" value="RING-HC_Bre1-like"/>
    <property type="match status" value="1"/>
</dbReference>
<dbReference type="SMART" id="SM00184">
    <property type="entry name" value="RING"/>
    <property type="match status" value="1"/>
</dbReference>
<dbReference type="EMBL" id="SBIQ01000209">
    <property type="protein sequence ID" value="KAF7682640.1"/>
    <property type="molecule type" value="Genomic_DNA"/>
</dbReference>
<proteinExistence type="inferred from homology"/>
<evidence type="ECO:0000256" key="14">
    <source>
        <dbReference type="RuleBase" id="RU365038"/>
    </source>
</evidence>
<reference evidence="17 18" key="1">
    <citation type="submission" date="2019-01" db="EMBL/GenBank/DDBJ databases">
        <title>Genomes sequencing and comparative genomics of infectious freshwater microsporidia, Cucumispora dikerogammari and Thelohania contejeani.</title>
        <authorList>
            <person name="Cormier A."/>
            <person name="Giraud I."/>
            <person name="Wattier R."/>
            <person name="Teixeira M."/>
            <person name="Grandjean F."/>
            <person name="Rigaud T."/>
            <person name="Cordaux R."/>
        </authorList>
    </citation>
    <scope>NUCLEOTIDE SEQUENCE [LARGE SCALE GENOMIC DNA]</scope>
    <source>
        <strain evidence="17">T1</strain>
        <tissue evidence="17">Spores</tissue>
    </source>
</reference>
<dbReference type="EC" id="2.3.2.27" evidence="14"/>
<dbReference type="SUPFAM" id="SSF57850">
    <property type="entry name" value="RING/U-box"/>
    <property type="match status" value="1"/>
</dbReference>
<dbReference type="Gene3D" id="3.30.40.10">
    <property type="entry name" value="Zinc/RING finger domain, C3HC4 (zinc finger)"/>
    <property type="match status" value="1"/>
</dbReference>
<dbReference type="InterPro" id="IPR017907">
    <property type="entry name" value="Znf_RING_CS"/>
</dbReference>
<gene>
    <name evidence="17" type="primary">Bre1</name>
    <name evidence="17" type="ORF">TCON_2145</name>
</gene>
<evidence type="ECO:0000313" key="17">
    <source>
        <dbReference type="EMBL" id="KAF7682640.1"/>
    </source>
</evidence>
<organism evidence="17 18">
    <name type="scientific">Astathelohania contejeani</name>
    <dbReference type="NCBI Taxonomy" id="164912"/>
    <lineage>
        <taxon>Eukaryota</taxon>
        <taxon>Fungi</taxon>
        <taxon>Fungi incertae sedis</taxon>
        <taxon>Microsporidia</taxon>
        <taxon>Astathelohaniidae</taxon>
        <taxon>Astathelohania</taxon>
    </lineage>
</organism>
<evidence type="ECO:0000256" key="6">
    <source>
        <dbReference type="ARBA" id="ARBA00022723"/>
    </source>
</evidence>
<protein>
    <recommendedName>
        <fullName evidence="14">E3 ubiquitin protein ligase</fullName>
        <ecNumber evidence="14">2.3.2.27</ecNumber>
    </recommendedName>
</protein>
<evidence type="ECO:0000256" key="11">
    <source>
        <dbReference type="ARBA" id="ARBA00023054"/>
    </source>
</evidence>
<feature type="coiled-coil region" evidence="15">
    <location>
        <begin position="227"/>
        <end position="261"/>
    </location>
</feature>
<evidence type="ECO:0000256" key="8">
    <source>
        <dbReference type="ARBA" id="ARBA00022786"/>
    </source>
</evidence>
<dbReference type="PROSITE" id="PS50089">
    <property type="entry name" value="ZF_RING_2"/>
    <property type="match status" value="1"/>
</dbReference>
<keyword evidence="9 14" id="KW-0862">Zinc</keyword>
<dbReference type="Pfam" id="PF13923">
    <property type="entry name" value="zf-C3HC4_2"/>
    <property type="match status" value="1"/>
</dbReference>
<dbReference type="Proteomes" id="UP001516464">
    <property type="component" value="Unassembled WGS sequence"/>
</dbReference>
<dbReference type="PANTHER" id="PTHR23163:SF0">
    <property type="entry name" value="E3 UBIQUITIN-PROTEIN LIGASE BRE1"/>
    <property type="match status" value="1"/>
</dbReference>
<evidence type="ECO:0000256" key="7">
    <source>
        <dbReference type="ARBA" id="ARBA00022771"/>
    </source>
</evidence>
<evidence type="ECO:0000313" key="18">
    <source>
        <dbReference type="Proteomes" id="UP001516464"/>
    </source>
</evidence>
<keyword evidence="5 14" id="KW-0808">Transferase</keyword>
<comment type="caution">
    <text evidence="17">The sequence shown here is derived from an EMBL/GenBank/DDBJ whole genome shotgun (WGS) entry which is preliminary data.</text>
</comment>
<accession>A0ABQ7HWV2</accession>
<comment type="catalytic activity">
    <reaction evidence="1 14">
        <text>S-ubiquitinyl-[E2 ubiquitin-conjugating enzyme]-L-cysteine + [acceptor protein]-L-lysine = [E2 ubiquitin-conjugating enzyme]-L-cysteine + N(6)-ubiquitinyl-[acceptor protein]-L-lysine.</text>
        <dbReference type="EC" id="2.3.2.27"/>
    </reaction>
</comment>
<evidence type="ECO:0000256" key="1">
    <source>
        <dbReference type="ARBA" id="ARBA00000900"/>
    </source>
</evidence>
<keyword evidence="7 13" id="KW-0863">Zinc-finger</keyword>
<keyword evidence="12 14" id="KW-0539">Nucleus</keyword>
<evidence type="ECO:0000256" key="13">
    <source>
        <dbReference type="PROSITE-ProRule" id="PRU00175"/>
    </source>
</evidence>
<feature type="domain" description="RING-type" evidence="16">
    <location>
        <begin position="484"/>
        <end position="522"/>
    </location>
</feature>
<evidence type="ECO:0000256" key="2">
    <source>
        <dbReference type="ARBA" id="ARBA00004123"/>
    </source>
</evidence>
<dbReference type="InterPro" id="IPR001841">
    <property type="entry name" value="Znf_RING"/>
</dbReference>
<comment type="similarity">
    <text evidence="4 14">Belongs to the BRE1 family.</text>
</comment>
<name>A0ABQ7HWV2_9MICR</name>
<keyword evidence="8 14" id="KW-0833">Ubl conjugation pathway</keyword>
<dbReference type="InterPro" id="IPR013956">
    <property type="entry name" value="E3_ubiquit_lig_Bre1"/>
</dbReference>
<evidence type="ECO:0000256" key="4">
    <source>
        <dbReference type="ARBA" id="ARBA00005555"/>
    </source>
</evidence>
<keyword evidence="10 14" id="KW-0156">Chromatin regulator</keyword>
<sequence length="536" mass="64064">MAKKRKTEELIKTEKIQKTLRELLLQQNIIAYQRGAIYRQMNDYKRRYQNAQKSNEKICAENDAYQKQICLLNNNITKENEVNGCEDAFKTLHDKIKELWIEINEKDEKIFALEKMVDKYESIDVPTPESTEKVTSAIDNQEDVINAYRKEYEKYFERLRKEIADSKTKEEKVISIDSGWETKFKNLEILYYMLEKDNTELTKLNLQERTKFIKSMEYYEELIEKNKHTNIDRIKGLEEENEKLKIEIKKYELENTKLKEIEEIHINEKKYLKDTIGKSSRTITYNIDTQSDNILLLEIQKLSSSYDSILADNRKLMSQIENSNIKIIDNIREITKLSNENFELEKRADYYLKEKEFLKSKHKELESFNLQLEKEIKNYKKEMEVLNNKYMERKSASEYHKRKYIQCQNDYNLIKEEKELLKKKESELKSKLAEEIKKSEDARLELGFIKTDLEGHKKMLAYFMKGESIGLISDLEKYRKLLRCTVCDENYKDTVIGKCMHVFCRACIDKRLELRNRKCPSCGELFCANEVKKIFL</sequence>
<evidence type="ECO:0000256" key="9">
    <source>
        <dbReference type="ARBA" id="ARBA00022833"/>
    </source>
</evidence>
<feature type="coiled-coil region" evidence="15">
    <location>
        <begin position="355"/>
        <end position="442"/>
    </location>
</feature>
<keyword evidence="6 14" id="KW-0479">Metal-binding</keyword>
<keyword evidence="18" id="KW-1185">Reference proteome</keyword>
<evidence type="ECO:0000256" key="10">
    <source>
        <dbReference type="ARBA" id="ARBA00022853"/>
    </source>
</evidence>
<evidence type="ECO:0000256" key="12">
    <source>
        <dbReference type="ARBA" id="ARBA00023242"/>
    </source>
</evidence>
<feature type="coiled-coil region" evidence="15">
    <location>
        <begin position="41"/>
        <end position="68"/>
    </location>
</feature>
<dbReference type="InterPro" id="IPR013083">
    <property type="entry name" value="Znf_RING/FYVE/PHD"/>
</dbReference>
<dbReference type="PROSITE" id="PS00518">
    <property type="entry name" value="ZF_RING_1"/>
    <property type="match status" value="1"/>
</dbReference>
<dbReference type="PANTHER" id="PTHR23163">
    <property type="entry name" value="RING FINGER PROTEIN-RELATED"/>
    <property type="match status" value="1"/>
</dbReference>